<keyword evidence="6" id="KW-0812">Transmembrane</keyword>
<keyword evidence="10" id="KW-1185">Reference proteome</keyword>
<dbReference type="InterPro" id="IPR024478">
    <property type="entry name" value="HlyB_4HB_MCP"/>
</dbReference>
<evidence type="ECO:0000256" key="6">
    <source>
        <dbReference type="SAM" id="Phobius"/>
    </source>
</evidence>
<evidence type="ECO:0000256" key="4">
    <source>
        <dbReference type="SAM" id="Coils"/>
    </source>
</evidence>
<dbReference type="InterPro" id="IPR003660">
    <property type="entry name" value="HAMP_dom"/>
</dbReference>
<dbReference type="GO" id="GO:0004888">
    <property type="term" value="F:transmembrane signaling receptor activity"/>
    <property type="evidence" value="ECO:0007669"/>
    <property type="project" value="InterPro"/>
</dbReference>
<dbReference type="Pfam" id="PF12729">
    <property type="entry name" value="4HB_MCP_1"/>
    <property type="match status" value="1"/>
</dbReference>
<dbReference type="InterPro" id="IPR004090">
    <property type="entry name" value="Chemotax_Me-accpt_rcpt"/>
</dbReference>
<feature type="domain" description="Methyl-accepting transducer" evidence="7">
    <location>
        <begin position="313"/>
        <end position="542"/>
    </location>
</feature>
<dbReference type="PROSITE" id="PS50111">
    <property type="entry name" value="CHEMOTAXIS_TRANSDUC_2"/>
    <property type="match status" value="1"/>
</dbReference>
<dbReference type="GO" id="GO:0007165">
    <property type="term" value="P:signal transduction"/>
    <property type="evidence" value="ECO:0007669"/>
    <property type="project" value="UniProtKB-KW"/>
</dbReference>
<dbReference type="GO" id="GO:0005886">
    <property type="term" value="C:plasma membrane"/>
    <property type="evidence" value="ECO:0007669"/>
    <property type="project" value="TreeGrafter"/>
</dbReference>
<keyword evidence="1" id="KW-0145">Chemotaxis</keyword>
<dbReference type="Proteomes" id="UP000429958">
    <property type="component" value="Unassembled WGS sequence"/>
</dbReference>
<dbReference type="CDD" id="cd06225">
    <property type="entry name" value="HAMP"/>
    <property type="match status" value="1"/>
</dbReference>
<dbReference type="PANTHER" id="PTHR43531">
    <property type="entry name" value="PROTEIN ICFG"/>
    <property type="match status" value="1"/>
</dbReference>
<feature type="domain" description="HAMP" evidence="8">
    <location>
        <begin position="211"/>
        <end position="263"/>
    </location>
</feature>
<keyword evidence="4" id="KW-0175">Coiled coil</keyword>
<dbReference type="Pfam" id="PF00015">
    <property type="entry name" value="MCPsignal"/>
    <property type="match status" value="1"/>
</dbReference>
<evidence type="ECO:0000313" key="10">
    <source>
        <dbReference type="Proteomes" id="UP000429958"/>
    </source>
</evidence>
<protein>
    <submittedName>
        <fullName evidence="9">Methyl-accepting chemotaxis protein</fullName>
    </submittedName>
</protein>
<dbReference type="PRINTS" id="PR00260">
    <property type="entry name" value="CHEMTRNSDUCR"/>
</dbReference>
<feature type="transmembrane region" description="Helical" evidence="6">
    <location>
        <begin position="12"/>
        <end position="32"/>
    </location>
</feature>
<evidence type="ECO:0000256" key="5">
    <source>
        <dbReference type="SAM" id="MobiDB-lite"/>
    </source>
</evidence>
<dbReference type="CDD" id="cd11386">
    <property type="entry name" value="MCP_signal"/>
    <property type="match status" value="1"/>
</dbReference>
<dbReference type="InterPro" id="IPR051310">
    <property type="entry name" value="MCP_chemotaxis"/>
</dbReference>
<dbReference type="RefSeq" id="WP_154472877.1">
    <property type="nucleotide sequence ID" value="NZ_VUMD01000011.1"/>
</dbReference>
<dbReference type="PANTHER" id="PTHR43531:SF11">
    <property type="entry name" value="METHYL-ACCEPTING CHEMOTAXIS PROTEIN 3"/>
    <property type="match status" value="1"/>
</dbReference>
<evidence type="ECO:0000256" key="1">
    <source>
        <dbReference type="ARBA" id="ARBA00022500"/>
    </source>
</evidence>
<keyword evidence="6" id="KW-0472">Membrane</keyword>
<evidence type="ECO:0000313" key="9">
    <source>
        <dbReference type="EMBL" id="MSS37431.1"/>
    </source>
</evidence>
<keyword evidence="3" id="KW-0807">Transducer</keyword>
<dbReference type="AlphaFoldDB" id="A0A7X2NMJ7"/>
<comment type="caution">
    <text evidence="9">The sequence shown here is derived from an EMBL/GenBank/DDBJ whole genome shotgun (WGS) entry which is preliminary data.</text>
</comment>
<comment type="similarity">
    <text evidence="2">Belongs to the methyl-accepting chemotaxis (MCP) protein family.</text>
</comment>
<reference evidence="9 10" key="1">
    <citation type="submission" date="2019-08" db="EMBL/GenBank/DDBJ databases">
        <title>In-depth cultivation of the pig gut microbiome towards novel bacterial diversity and tailored functional studies.</title>
        <authorList>
            <person name="Wylensek D."/>
            <person name="Hitch T.C.A."/>
            <person name="Clavel T."/>
        </authorList>
    </citation>
    <scope>NUCLEOTIDE SEQUENCE [LARGE SCALE GENOMIC DNA]</scope>
    <source>
        <strain evidence="9 10">WCA-389-WT-23D1</strain>
    </source>
</reference>
<organism evidence="9 10">
    <name type="scientific">Clostridium porci</name>
    <dbReference type="NCBI Taxonomy" id="2605778"/>
    <lineage>
        <taxon>Bacteria</taxon>
        <taxon>Bacillati</taxon>
        <taxon>Bacillota</taxon>
        <taxon>Clostridia</taxon>
        <taxon>Eubacteriales</taxon>
        <taxon>Clostridiaceae</taxon>
        <taxon>Clostridium</taxon>
    </lineage>
</organism>
<gene>
    <name evidence="9" type="ORF">FYJ39_12805</name>
</gene>
<feature type="coiled-coil region" evidence="4">
    <location>
        <begin position="114"/>
        <end position="141"/>
    </location>
</feature>
<dbReference type="PROSITE" id="PS50885">
    <property type="entry name" value="HAMP"/>
    <property type="match status" value="1"/>
</dbReference>
<dbReference type="Gene3D" id="1.10.287.950">
    <property type="entry name" value="Methyl-accepting chemotaxis protein"/>
    <property type="match status" value="1"/>
</dbReference>
<dbReference type="Pfam" id="PF00672">
    <property type="entry name" value="HAMP"/>
    <property type="match status" value="1"/>
</dbReference>
<dbReference type="GO" id="GO:0006935">
    <property type="term" value="P:chemotaxis"/>
    <property type="evidence" value="ECO:0007669"/>
    <property type="project" value="UniProtKB-KW"/>
</dbReference>
<evidence type="ECO:0000256" key="3">
    <source>
        <dbReference type="PROSITE-ProRule" id="PRU00284"/>
    </source>
</evidence>
<proteinExistence type="inferred from homology"/>
<evidence type="ECO:0000259" key="8">
    <source>
        <dbReference type="PROSITE" id="PS50885"/>
    </source>
</evidence>
<dbReference type="SMART" id="SM00304">
    <property type="entry name" value="HAMP"/>
    <property type="match status" value="1"/>
</dbReference>
<dbReference type="InterPro" id="IPR004089">
    <property type="entry name" value="MCPsignal_dom"/>
</dbReference>
<keyword evidence="6" id="KW-1133">Transmembrane helix</keyword>
<feature type="region of interest" description="Disordered" evidence="5">
    <location>
        <begin position="560"/>
        <end position="589"/>
    </location>
</feature>
<accession>A0A7X2NMJ7</accession>
<feature type="transmembrane region" description="Helical" evidence="6">
    <location>
        <begin position="187"/>
        <end position="205"/>
    </location>
</feature>
<evidence type="ECO:0000256" key="2">
    <source>
        <dbReference type="ARBA" id="ARBA00029447"/>
    </source>
</evidence>
<dbReference type="Gene3D" id="6.10.340.10">
    <property type="match status" value="1"/>
</dbReference>
<sequence length="589" mass="63872">MKNLKVKIKLSVGFGIIIFFTLAISILAIYGMRFINQKREILVEKTLANTGYVWEMRRNLVSMERYLLLAAHSEDGNEINACLKIKAQDWERLNEVYSSFLKNYRVSKEKVEKLSNILQAVAEVEKEITELIRLNTEAEYEKAILVFTDKYKPMSDECASILTDIGNEQAELSKREIQKSVAIYRRMIVYAVCSVILALAGSMIVSRKLMNAITKPLDEIEHAAYALSQGDFSTQITYESKDEFGKTCKSMQKSFGELKRIITEISAKLGSLSAGNLAISVSRTFPGELREIEVSIDSLVKKLNASFREIEASASQINAGADQVSSGSQALAQGAAEQASSVEELSASLTEVSEQVHQNSENAKKASVLATDSGTVAQSTLGDMKQMIASMNEISSTSENIRKVIKVIDDIAFQTNILALNAAVEAARAGTAGKGFAVVADEVRNLAGKSAEAAKNTTALIESETAAVARGEAIANKTQEAFESLAEKVKEVTATISEIAEASEEQAGIIRQITAGIEQISSVVQTNSATSQESAAASEELSGQAGMLNRLVEQFKLADAETKGAWPNSKELPESPKGAGYEEDSGDIY</sequence>
<name>A0A7X2NMJ7_9CLOT</name>
<dbReference type="SMART" id="SM00283">
    <property type="entry name" value="MA"/>
    <property type="match status" value="1"/>
</dbReference>
<dbReference type="SUPFAM" id="SSF58104">
    <property type="entry name" value="Methyl-accepting chemotaxis protein (MCP) signaling domain"/>
    <property type="match status" value="1"/>
</dbReference>
<evidence type="ECO:0000259" key="7">
    <source>
        <dbReference type="PROSITE" id="PS50111"/>
    </source>
</evidence>
<dbReference type="EMBL" id="VUMD01000011">
    <property type="protein sequence ID" value="MSS37431.1"/>
    <property type="molecule type" value="Genomic_DNA"/>
</dbReference>